<dbReference type="Gene3D" id="2.170.140.10">
    <property type="entry name" value="Chitin binding domain"/>
    <property type="match status" value="1"/>
</dbReference>
<reference evidence="3" key="2">
    <citation type="submission" date="2020-11" db="EMBL/GenBank/DDBJ databases">
        <authorList>
            <person name="McCartney M.A."/>
            <person name="Auch B."/>
            <person name="Kono T."/>
            <person name="Mallez S."/>
            <person name="Becker A."/>
            <person name="Gohl D.M."/>
            <person name="Silverstein K.A.T."/>
            <person name="Koren S."/>
            <person name="Bechman K.B."/>
            <person name="Herman A."/>
            <person name="Abrahante J.E."/>
            <person name="Garbe J."/>
        </authorList>
    </citation>
    <scope>NUCLEOTIDE SEQUENCE</scope>
    <source>
        <strain evidence="3">Duluth1</strain>
        <tissue evidence="3">Whole animal</tissue>
    </source>
</reference>
<dbReference type="SMART" id="SM00494">
    <property type="entry name" value="ChtBD2"/>
    <property type="match status" value="2"/>
</dbReference>
<dbReference type="AlphaFoldDB" id="A0A9D4FXC1"/>
<feature type="chain" id="PRO_5039214169" description="Chitin-binding type-2 domain-containing protein" evidence="1">
    <location>
        <begin position="20"/>
        <end position="409"/>
    </location>
</feature>
<dbReference type="InterPro" id="IPR036508">
    <property type="entry name" value="Chitin-bd_dom_sf"/>
</dbReference>
<feature type="signal peptide" evidence="1">
    <location>
        <begin position="1"/>
        <end position="19"/>
    </location>
</feature>
<evidence type="ECO:0000256" key="1">
    <source>
        <dbReference type="SAM" id="SignalP"/>
    </source>
</evidence>
<dbReference type="PROSITE" id="PS50940">
    <property type="entry name" value="CHIT_BIND_II"/>
    <property type="match status" value="2"/>
</dbReference>
<feature type="domain" description="Chitin-binding type-2" evidence="2">
    <location>
        <begin position="89"/>
        <end position="146"/>
    </location>
</feature>
<dbReference type="SUPFAM" id="SSF57625">
    <property type="entry name" value="Invertebrate chitin-binding proteins"/>
    <property type="match status" value="2"/>
</dbReference>
<protein>
    <recommendedName>
        <fullName evidence="2">Chitin-binding type-2 domain-containing protein</fullName>
    </recommendedName>
</protein>
<dbReference type="GO" id="GO:0008061">
    <property type="term" value="F:chitin binding"/>
    <property type="evidence" value="ECO:0007669"/>
    <property type="project" value="InterPro"/>
</dbReference>
<dbReference type="InterPro" id="IPR002557">
    <property type="entry name" value="Chitin-bd_dom"/>
</dbReference>
<dbReference type="GO" id="GO:0005576">
    <property type="term" value="C:extracellular region"/>
    <property type="evidence" value="ECO:0007669"/>
    <property type="project" value="InterPro"/>
</dbReference>
<sequence length="409" mass="44837">MTKLAVILAVALCSITTQAKPLDEVCSHLSLENGVGFVRHEDCDKFIQCYKDGLGKLVGIVQQCGFGTEWNQELLTCVASSISTCPPASDKCYQLRNGNVRKAIGNCRGYWVCNNGDSIPKCCPMGQYYNEATGCTNVDNDTECNARCFNDNSFPEELNATTEMTTTTKQPCITKRAIPGISNQYEEYIVALGWISRPCQAGLQYVQDDCDCTQVVSVPKPTACTREIYLSFNDNHYDQSGKNNYVQNENVVIENGKAIFNGLNSQLIIPRFTNVDASSIVLRVSYTSDHKSLTQPQTILSDSNCLNGMSVVIAEDINAVYYTVGTNIQDTKFDNTVALNQTVSLEKDIALSFHQGVLTGKLGNEETVLRNIPGDLRSVHCALHIGDSDGVIGGRFKGEIDELSIYLCA</sequence>
<evidence type="ECO:0000313" key="3">
    <source>
        <dbReference type="EMBL" id="KAH3806740.1"/>
    </source>
</evidence>
<keyword evidence="4" id="KW-1185">Reference proteome</keyword>
<dbReference type="EMBL" id="JAIWYP010000006">
    <property type="protein sequence ID" value="KAH3806740.1"/>
    <property type="molecule type" value="Genomic_DNA"/>
</dbReference>
<dbReference type="Pfam" id="PF01607">
    <property type="entry name" value="CBM_14"/>
    <property type="match status" value="2"/>
</dbReference>
<proteinExistence type="predicted"/>
<dbReference type="Proteomes" id="UP000828390">
    <property type="component" value="Unassembled WGS sequence"/>
</dbReference>
<gene>
    <name evidence="3" type="ORF">DPMN_135064</name>
</gene>
<evidence type="ECO:0000259" key="2">
    <source>
        <dbReference type="PROSITE" id="PS50940"/>
    </source>
</evidence>
<comment type="caution">
    <text evidence="3">The sequence shown here is derived from an EMBL/GenBank/DDBJ whole genome shotgun (WGS) entry which is preliminary data.</text>
</comment>
<name>A0A9D4FXC1_DREPO</name>
<dbReference type="OrthoDB" id="6146172at2759"/>
<reference evidence="3" key="1">
    <citation type="journal article" date="2019" name="bioRxiv">
        <title>The Genome of the Zebra Mussel, Dreissena polymorpha: A Resource for Invasive Species Research.</title>
        <authorList>
            <person name="McCartney M.A."/>
            <person name="Auch B."/>
            <person name="Kono T."/>
            <person name="Mallez S."/>
            <person name="Zhang Y."/>
            <person name="Obille A."/>
            <person name="Becker A."/>
            <person name="Abrahante J.E."/>
            <person name="Garbe J."/>
            <person name="Badalamenti J.P."/>
            <person name="Herman A."/>
            <person name="Mangelson H."/>
            <person name="Liachko I."/>
            <person name="Sullivan S."/>
            <person name="Sone E.D."/>
            <person name="Koren S."/>
            <person name="Silverstein K.A.T."/>
            <person name="Beckman K.B."/>
            <person name="Gohl D.M."/>
        </authorList>
    </citation>
    <scope>NUCLEOTIDE SEQUENCE</scope>
    <source>
        <strain evidence="3">Duluth1</strain>
        <tissue evidence="3">Whole animal</tissue>
    </source>
</reference>
<organism evidence="3 4">
    <name type="scientific">Dreissena polymorpha</name>
    <name type="common">Zebra mussel</name>
    <name type="synonym">Mytilus polymorpha</name>
    <dbReference type="NCBI Taxonomy" id="45954"/>
    <lineage>
        <taxon>Eukaryota</taxon>
        <taxon>Metazoa</taxon>
        <taxon>Spiralia</taxon>
        <taxon>Lophotrochozoa</taxon>
        <taxon>Mollusca</taxon>
        <taxon>Bivalvia</taxon>
        <taxon>Autobranchia</taxon>
        <taxon>Heteroconchia</taxon>
        <taxon>Euheterodonta</taxon>
        <taxon>Imparidentia</taxon>
        <taxon>Neoheterodontei</taxon>
        <taxon>Myida</taxon>
        <taxon>Dreissenoidea</taxon>
        <taxon>Dreissenidae</taxon>
        <taxon>Dreissena</taxon>
    </lineage>
</organism>
<keyword evidence="1" id="KW-0732">Signal</keyword>
<accession>A0A9D4FXC1</accession>
<feature type="domain" description="Chitin-binding type-2" evidence="2">
    <location>
        <begin position="23"/>
        <end position="87"/>
    </location>
</feature>
<evidence type="ECO:0000313" key="4">
    <source>
        <dbReference type="Proteomes" id="UP000828390"/>
    </source>
</evidence>